<evidence type="ECO:0000256" key="7">
    <source>
        <dbReference type="ARBA" id="ARBA00022722"/>
    </source>
</evidence>
<evidence type="ECO:0000256" key="17">
    <source>
        <dbReference type="RuleBase" id="RU004328"/>
    </source>
</evidence>
<keyword evidence="5" id="KW-0963">Cytoplasm</keyword>
<dbReference type="InterPro" id="IPR036430">
    <property type="entry name" value="RNase_T2-like_sf"/>
</dbReference>
<evidence type="ECO:0000259" key="20">
    <source>
        <dbReference type="Pfam" id="PF25488"/>
    </source>
</evidence>
<dbReference type="Gene3D" id="3.90.730.10">
    <property type="entry name" value="Ribonuclease T2-like"/>
    <property type="match status" value="1"/>
</dbReference>
<comment type="function">
    <text evidence="14">Rnase which modulates cell survival under stress conditions. Released from the vacuole to the cytoplasm during stress to promote tRNA and rRNA cleavage and to activate separately a downstream pathway that promotes cell death. Involved in cell size, vacuolar morphology and growth at high temperatures and high salt concentration.</text>
</comment>
<dbReference type="GO" id="GO:0006401">
    <property type="term" value="P:RNA catabolic process"/>
    <property type="evidence" value="ECO:0007669"/>
    <property type="project" value="UniProtKB-ARBA"/>
</dbReference>
<feature type="region of interest" description="Disordered" evidence="18">
    <location>
        <begin position="272"/>
        <end position="298"/>
    </location>
</feature>
<gene>
    <name evidence="21" type="ORF">BN7_3399</name>
</gene>
<keyword evidence="11" id="KW-1015">Disulfide bond</keyword>
<protein>
    <recommendedName>
        <fullName evidence="15">Ribonuclease T2-like</fullName>
        <ecNumber evidence="4">4.6.1.19</ecNumber>
    </recommendedName>
</protein>
<feature type="compositionally biased region" description="Low complexity" evidence="18">
    <location>
        <begin position="274"/>
        <end position="294"/>
    </location>
</feature>
<keyword evidence="8 19" id="KW-0732">Signal</keyword>
<feature type="active site" evidence="16">
    <location>
        <position position="155"/>
    </location>
</feature>
<accession>K0KFE7</accession>
<dbReference type="PROSITE" id="PS00531">
    <property type="entry name" value="RNASE_T2_2"/>
    <property type="match status" value="1"/>
</dbReference>
<evidence type="ECO:0000256" key="8">
    <source>
        <dbReference type="ARBA" id="ARBA00022729"/>
    </source>
</evidence>
<dbReference type="Pfam" id="PF00445">
    <property type="entry name" value="Ribonuclease_T2"/>
    <property type="match status" value="1"/>
</dbReference>
<dbReference type="InterPro" id="IPR001568">
    <property type="entry name" value="RNase_T2-like"/>
</dbReference>
<evidence type="ECO:0000256" key="9">
    <source>
        <dbReference type="ARBA" id="ARBA00022759"/>
    </source>
</evidence>
<comment type="similarity">
    <text evidence="3 17">Belongs to the RNase T2 family.</text>
</comment>
<evidence type="ECO:0000256" key="18">
    <source>
        <dbReference type="SAM" id="MobiDB-lite"/>
    </source>
</evidence>
<evidence type="ECO:0000256" key="2">
    <source>
        <dbReference type="ARBA" id="ARBA00004496"/>
    </source>
</evidence>
<keyword evidence="6" id="KW-0926">Vacuole</keyword>
<dbReference type="FunFam" id="3.90.730.10:FF:000004">
    <property type="entry name" value="Ribonuclease T2-like"/>
    <property type="match status" value="1"/>
</dbReference>
<dbReference type="SUPFAM" id="SSF55895">
    <property type="entry name" value="Ribonuclease Rh-like"/>
    <property type="match status" value="1"/>
</dbReference>
<feature type="active site" evidence="16">
    <location>
        <position position="151"/>
    </location>
</feature>
<evidence type="ECO:0000313" key="21">
    <source>
        <dbReference type="EMBL" id="CCH43845.1"/>
    </source>
</evidence>
<evidence type="ECO:0000256" key="16">
    <source>
        <dbReference type="PIRSR" id="PIRSR633697-1"/>
    </source>
</evidence>
<evidence type="ECO:0000256" key="3">
    <source>
        <dbReference type="ARBA" id="ARBA00007469"/>
    </source>
</evidence>
<dbReference type="eggNOG" id="KOG1642">
    <property type="taxonomic scope" value="Eukaryota"/>
</dbReference>
<dbReference type="STRING" id="1206466.K0KFE7"/>
<dbReference type="InterPro" id="IPR033130">
    <property type="entry name" value="RNase_T2_His_AS_2"/>
</dbReference>
<keyword evidence="22" id="KW-1185">Reference proteome</keyword>
<evidence type="ECO:0000256" key="15">
    <source>
        <dbReference type="ARBA" id="ARBA00071169"/>
    </source>
</evidence>
<keyword evidence="7" id="KW-0540">Nuclease</keyword>
<dbReference type="EC" id="4.6.1.19" evidence="4"/>
<evidence type="ECO:0000256" key="11">
    <source>
        <dbReference type="ARBA" id="ARBA00023157"/>
    </source>
</evidence>
<dbReference type="PANTHER" id="PTHR11240:SF22">
    <property type="entry name" value="RIBONUCLEASE T2"/>
    <property type="match status" value="1"/>
</dbReference>
<dbReference type="GO" id="GO:0016787">
    <property type="term" value="F:hydrolase activity"/>
    <property type="evidence" value="ECO:0007669"/>
    <property type="project" value="UniProtKB-KW"/>
</dbReference>
<sequence length="408" mass="44972">MMLDIITLGLIAAQLVQSARIPGSAQFQYIKGLTPRDNSNNKCPVDIPLSCTDDSAKSNSCCYEYPGGIILQTQFWDYSPATGPDDVFTLHGLWPDNCSKDGSYQQNCNSKLNVGDVASVLKSFGEDELLTKMQTNWKNLGGNDANLWKHEFNKHGTCVNTINPSCYGDDFKTNQNVVDYFKIAYNLYEKLPTYKWLTEAGITPSTDKTYTKEEILKVLTDKFGSEPYIGCDSKNALNEVWYFHQLKGSLLGENFQHIDSFSNSKCPSTGIKFTPKGSNSPSPTKSSNPSKPTGDSSRGFVKLSNQDGCLIKNGKWYVSGTCATYTLEKLDQGVKLRSNGGYCNVDSTKVLSCTKSNDGSIFQIDSSSKILSIDGQNEWNADHVPSSNEQVEINANGDGSIKFNLTFE</sequence>
<dbReference type="PANTHER" id="PTHR11240">
    <property type="entry name" value="RIBONUCLEASE T2"/>
    <property type="match status" value="1"/>
</dbReference>
<feature type="signal peptide" evidence="19">
    <location>
        <begin position="1"/>
        <end position="18"/>
    </location>
</feature>
<evidence type="ECO:0000256" key="12">
    <source>
        <dbReference type="ARBA" id="ARBA00023180"/>
    </source>
</evidence>
<dbReference type="EMBL" id="CAIF01000091">
    <property type="protein sequence ID" value="CCH43845.1"/>
    <property type="molecule type" value="Genomic_DNA"/>
</dbReference>
<comment type="caution">
    <text evidence="21">The sequence shown here is derived from an EMBL/GenBank/DDBJ whole genome shotgun (WGS) entry which is preliminary data.</text>
</comment>
<dbReference type="Proteomes" id="UP000009328">
    <property type="component" value="Unassembled WGS sequence"/>
</dbReference>
<evidence type="ECO:0000256" key="10">
    <source>
        <dbReference type="ARBA" id="ARBA00022801"/>
    </source>
</evidence>
<dbReference type="InParanoid" id="K0KFE7"/>
<dbReference type="PROSITE" id="PS00530">
    <property type="entry name" value="RNASE_T2_1"/>
    <property type="match status" value="1"/>
</dbReference>
<evidence type="ECO:0000256" key="14">
    <source>
        <dbReference type="ARBA" id="ARBA00025494"/>
    </source>
</evidence>
<reference evidence="21 22" key="1">
    <citation type="journal article" date="2012" name="Eukaryot. Cell">
        <title>Draft genome sequence of Wickerhamomyces ciferrii NRRL Y-1031 F-60-10.</title>
        <authorList>
            <person name="Schneider J."/>
            <person name="Andrea H."/>
            <person name="Blom J."/>
            <person name="Jaenicke S."/>
            <person name="Ruckert C."/>
            <person name="Schorsch C."/>
            <person name="Szczepanowski R."/>
            <person name="Farwick M."/>
            <person name="Goesmann A."/>
            <person name="Puhler A."/>
            <person name="Schaffer S."/>
            <person name="Tauch A."/>
            <person name="Kohler T."/>
            <person name="Brinkrolf K."/>
        </authorList>
    </citation>
    <scope>NUCLEOTIDE SEQUENCE [LARGE SCALE GENOMIC DNA]</scope>
    <source>
        <strain evidence="22">ATCC 14091 / BCRC 22168 / CBS 111 / JCM 3599 / NBRC 0793 / NRRL Y-1031 F-60-10</strain>
    </source>
</reference>
<comment type="subcellular location">
    <subcellularLocation>
        <location evidence="2">Cytoplasm</location>
    </subcellularLocation>
    <subcellularLocation>
        <location evidence="1">Vacuole lumen</location>
    </subcellularLocation>
</comment>
<dbReference type="InterPro" id="IPR033697">
    <property type="entry name" value="Ribonuclease_T2_eukaryotic"/>
</dbReference>
<feature type="chain" id="PRO_5003834267" description="Ribonuclease T2-like" evidence="19">
    <location>
        <begin position="19"/>
        <end position="408"/>
    </location>
</feature>
<evidence type="ECO:0000256" key="4">
    <source>
        <dbReference type="ARBA" id="ARBA00012571"/>
    </source>
</evidence>
<evidence type="ECO:0000313" key="22">
    <source>
        <dbReference type="Proteomes" id="UP000009328"/>
    </source>
</evidence>
<evidence type="ECO:0000256" key="19">
    <source>
        <dbReference type="SAM" id="SignalP"/>
    </source>
</evidence>
<keyword evidence="12" id="KW-0325">Glycoprotein</keyword>
<evidence type="ECO:0000256" key="1">
    <source>
        <dbReference type="ARBA" id="ARBA00004410"/>
    </source>
</evidence>
<dbReference type="InterPro" id="IPR057328">
    <property type="entry name" value="RNaseT2L_C"/>
</dbReference>
<dbReference type="GO" id="GO:0003723">
    <property type="term" value="F:RNA binding"/>
    <property type="evidence" value="ECO:0007669"/>
    <property type="project" value="InterPro"/>
</dbReference>
<dbReference type="CDD" id="cd01061">
    <property type="entry name" value="RNase_T2_euk"/>
    <property type="match status" value="1"/>
</dbReference>
<keyword evidence="13" id="KW-0456">Lyase</keyword>
<dbReference type="Pfam" id="PF25488">
    <property type="entry name" value="RNaseT2L_C"/>
    <property type="match status" value="1"/>
</dbReference>
<proteinExistence type="inferred from homology"/>
<dbReference type="HOGENOM" id="CLU_037966_0_1_1"/>
<dbReference type="GO" id="GO:0005576">
    <property type="term" value="C:extracellular region"/>
    <property type="evidence" value="ECO:0007669"/>
    <property type="project" value="TreeGrafter"/>
</dbReference>
<keyword evidence="9" id="KW-0255">Endonuclease</keyword>
<dbReference type="GO" id="GO:0005775">
    <property type="term" value="C:vacuolar lumen"/>
    <property type="evidence" value="ECO:0007669"/>
    <property type="project" value="UniProtKB-SubCell"/>
</dbReference>
<keyword evidence="10 21" id="KW-0378">Hydrolase</keyword>
<organism evidence="21 22">
    <name type="scientific">Wickerhamomyces ciferrii (strain ATCC 14091 / BCRC 22168 / CBS 111 / JCM 3599 / NBRC 0793 / NRRL Y-1031 F-60-10)</name>
    <name type="common">Yeast</name>
    <name type="synonym">Pichia ciferrii</name>
    <dbReference type="NCBI Taxonomy" id="1206466"/>
    <lineage>
        <taxon>Eukaryota</taxon>
        <taxon>Fungi</taxon>
        <taxon>Dikarya</taxon>
        <taxon>Ascomycota</taxon>
        <taxon>Saccharomycotina</taxon>
        <taxon>Saccharomycetes</taxon>
        <taxon>Phaffomycetales</taxon>
        <taxon>Wickerhamomycetaceae</taxon>
        <taxon>Wickerhamomyces</taxon>
    </lineage>
</organism>
<dbReference type="GO" id="GO:0033897">
    <property type="term" value="F:ribonuclease T2 activity"/>
    <property type="evidence" value="ECO:0007669"/>
    <property type="project" value="UniProtKB-EC"/>
</dbReference>
<evidence type="ECO:0000256" key="5">
    <source>
        <dbReference type="ARBA" id="ARBA00022490"/>
    </source>
</evidence>
<name>K0KFE7_WICCF</name>
<evidence type="ECO:0000256" key="6">
    <source>
        <dbReference type="ARBA" id="ARBA00022554"/>
    </source>
</evidence>
<dbReference type="InterPro" id="IPR018188">
    <property type="entry name" value="RNase_T2_His_AS_1"/>
</dbReference>
<evidence type="ECO:0000256" key="13">
    <source>
        <dbReference type="ARBA" id="ARBA00023239"/>
    </source>
</evidence>
<dbReference type="FunCoup" id="K0KFE7">
    <property type="interactions" value="161"/>
</dbReference>
<feature type="active site" evidence="16">
    <location>
        <position position="91"/>
    </location>
</feature>
<feature type="domain" description="RNase T2-like C-terminal" evidence="20">
    <location>
        <begin position="298"/>
        <end position="406"/>
    </location>
</feature>
<dbReference type="AlphaFoldDB" id="K0KFE7"/>